<feature type="chain" id="PRO_5040883691" evidence="1">
    <location>
        <begin position="31"/>
        <end position="309"/>
    </location>
</feature>
<dbReference type="EMBL" id="JAVDPY010000003">
    <property type="protein sequence ID" value="MDR6333393.1"/>
    <property type="molecule type" value="Genomic_DNA"/>
</dbReference>
<accession>A0A9W6CJL5</accession>
<evidence type="ECO:0000313" key="4">
    <source>
        <dbReference type="Proteomes" id="UP001144397"/>
    </source>
</evidence>
<feature type="signal peptide" evidence="1">
    <location>
        <begin position="1"/>
        <end position="30"/>
    </location>
</feature>
<sequence length="309" mass="31858">MTRPARRLPNLLNGPAFVLALGLAMAPASGAGAGPADDYIAARDKAVAALAKAEKAGASPENLEKRDAAERKTLERMMGGLIGPLRFKGFSASFSPATLLDGSIESGGPDGLLFSDADATTYLLVSPEPVFANWLAARAKAEGADPALGRGIAAAVGSEEFYTLAIGAEAAFSRYMDLPVTAADGETVRAALGLFSQDLPSNTLPEAVVVTRVANGRVTVGNAAVELGIASLPVCDKAWKAASAKAEALRTAAEKSKKEDDPRWEQANAADVDASNAFRTCFAKEAQGQPFLAAAVKRAEALLATARGQ</sequence>
<keyword evidence="5" id="KW-1185">Reference proteome</keyword>
<evidence type="ECO:0000313" key="3">
    <source>
        <dbReference type="EMBL" id="MDR6333393.1"/>
    </source>
</evidence>
<dbReference type="AlphaFoldDB" id="A0A9W6CJL5"/>
<name>A0A9W6CJL5_XANFL</name>
<dbReference type="RefSeq" id="WP_281805168.1">
    <property type="nucleotide sequence ID" value="NZ_BSDO01000001.1"/>
</dbReference>
<dbReference type="EMBL" id="BSDO01000001">
    <property type="protein sequence ID" value="GLI20855.1"/>
    <property type="molecule type" value="Genomic_DNA"/>
</dbReference>
<reference evidence="3 5" key="2">
    <citation type="submission" date="2023-07" db="EMBL/GenBank/DDBJ databases">
        <title>Genomic Encyclopedia of Type Strains, Phase IV (KMG-IV): sequencing the most valuable type-strain genomes for metagenomic binning, comparative biology and taxonomic classification.</title>
        <authorList>
            <person name="Goeker M."/>
        </authorList>
    </citation>
    <scope>NUCLEOTIDE SEQUENCE [LARGE SCALE GENOMIC DNA]</scope>
    <source>
        <strain evidence="3 5">DSM 338</strain>
    </source>
</reference>
<comment type="caution">
    <text evidence="2">The sequence shown here is derived from an EMBL/GenBank/DDBJ whole genome shotgun (WGS) entry which is preliminary data.</text>
</comment>
<reference evidence="2" key="1">
    <citation type="submission" date="2022-12" db="EMBL/GenBank/DDBJ databases">
        <title>Reference genome sequencing for broad-spectrum identification of bacterial and archaeal isolates by mass spectrometry.</title>
        <authorList>
            <person name="Sekiguchi Y."/>
            <person name="Tourlousse D.M."/>
        </authorList>
    </citation>
    <scope>NUCLEOTIDE SEQUENCE</scope>
    <source>
        <strain evidence="2">301</strain>
    </source>
</reference>
<dbReference type="GeneID" id="95761322"/>
<keyword evidence="1" id="KW-0732">Signal</keyword>
<dbReference type="Proteomes" id="UP001144397">
    <property type="component" value="Unassembled WGS sequence"/>
</dbReference>
<protein>
    <submittedName>
        <fullName evidence="2">Uncharacterized protein</fullName>
    </submittedName>
</protein>
<evidence type="ECO:0000256" key="1">
    <source>
        <dbReference type="SAM" id="SignalP"/>
    </source>
</evidence>
<organism evidence="2 4">
    <name type="scientific">Xanthobacter flavus</name>
    <dbReference type="NCBI Taxonomy" id="281"/>
    <lineage>
        <taxon>Bacteria</taxon>
        <taxon>Pseudomonadati</taxon>
        <taxon>Pseudomonadota</taxon>
        <taxon>Alphaproteobacteria</taxon>
        <taxon>Hyphomicrobiales</taxon>
        <taxon>Xanthobacteraceae</taxon>
        <taxon>Xanthobacter</taxon>
    </lineage>
</organism>
<dbReference type="Proteomes" id="UP001245370">
    <property type="component" value="Unassembled WGS sequence"/>
</dbReference>
<evidence type="ECO:0000313" key="5">
    <source>
        <dbReference type="Proteomes" id="UP001245370"/>
    </source>
</evidence>
<proteinExistence type="predicted"/>
<evidence type="ECO:0000313" key="2">
    <source>
        <dbReference type="EMBL" id="GLI20855.1"/>
    </source>
</evidence>
<gene>
    <name evidence="3" type="ORF">GGQ86_001863</name>
    <name evidence="2" type="ORF">XFLAVUS301_05290</name>
</gene>